<reference evidence="2 3" key="1">
    <citation type="submission" date="2021-11" db="EMBL/GenBank/DDBJ databases">
        <title>Draft genome sequence of Actinomycetospora sp. SF1 isolated from the rhizosphere soil.</title>
        <authorList>
            <person name="Duangmal K."/>
            <person name="Chantavorakit T."/>
        </authorList>
    </citation>
    <scope>NUCLEOTIDE SEQUENCE [LARGE SCALE GENOMIC DNA]</scope>
    <source>
        <strain evidence="2 3">TBRC 5722</strain>
    </source>
</reference>
<protein>
    <submittedName>
        <fullName evidence="2">Uncharacterized protein</fullName>
    </submittedName>
</protein>
<evidence type="ECO:0000313" key="2">
    <source>
        <dbReference type="EMBL" id="MCD2192852.1"/>
    </source>
</evidence>
<comment type="caution">
    <text evidence="2">The sequence shown here is derived from an EMBL/GenBank/DDBJ whole genome shotgun (WGS) entry which is preliminary data.</text>
</comment>
<keyword evidence="1" id="KW-0472">Membrane</keyword>
<dbReference type="RefSeq" id="WP_230730517.1">
    <property type="nucleotide sequence ID" value="NZ_JAJNDB010000001.1"/>
</dbReference>
<organism evidence="2 3">
    <name type="scientific">Actinomycetospora endophytica</name>
    <dbReference type="NCBI Taxonomy" id="2291215"/>
    <lineage>
        <taxon>Bacteria</taxon>
        <taxon>Bacillati</taxon>
        <taxon>Actinomycetota</taxon>
        <taxon>Actinomycetes</taxon>
        <taxon>Pseudonocardiales</taxon>
        <taxon>Pseudonocardiaceae</taxon>
        <taxon>Actinomycetospora</taxon>
    </lineage>
</organism>
<evidence type="ECO:0000313" key="3">
    <source>
        <dbReference type="Proteomes" id="UP001199469"/>
    </source>
</evidence>
<proteinExistence type="predicted"/>
<gene>
    <name evidence="2" type="ORF">LQ327_05550</name>
</gene>
<keyword evidence="1" id="KW-1133">Transmembrane helix</keyword>
<feature type="transmembrane region" description="Helical" evidence="1">
    <location>
        <begin position="20"/>
        <end position="41"/>
    </location>
</feature>
<keyword evidence="1" id="KW-0812">Transmembrane</keyword>
<evidence type="ECO:0000256" key="1">
    <source>
        <dbReference type="SAM" id="Phobius"/>
    </source>
</evidence>
<keyword evidence="3" id="KW-1185">Reference proteome</keyword>
<sequence>MNGDQGSSEGLPGFGDIPGIGAWLPALIIPAALAVVVLVVWDTPVGAILVFLAGALLVVAIATLRRSPERTPGEDRTG</sequence>
<feature type="transmembrane region" description="Helical" evidence="1">
    <location>
        <begin position="47"/>
        <end position="64"/>
    </location>
</feature>
<dbReference type="EMBL" id="JAJNDB010000001">
    <property type="protein sequence ID" value="MCD2192852.1"/>
    <property type="molecule type" value="Genomic_DNA"/>
</dbReference>
<accession>A0ABS8P3M3</accession>
<dbReference type="Proteomes" id="UP001199469">
    <property type="component" value="Unassembled WGS sequence"/>
</dbReference>
<name>A0ABS8P3M3_9PSEU</name>